<dbReference type="SUPFAM" id="SSF55424">
    <property type="entry name" value="FAD/NAD-linked reductases, dimerisation (C-terminal) domain"/>
    <property type="match status" value="1"/>
</dbReference>
<dbReference type="PRINTS" id="PR00411">
    <property type="entry name" value="PNDRDTASEI"/>
</dbReference>
<evidence type="ECO:0000256" key="1">
    <source>
        <dbReference type="ARBA" id="ARBA00001974"/>
    </source>
</evidence>
<dbReference type="InterPro" id="IPR028202">
    <property type="entry name" value="Reductase_C"/>
</dbReference>
<dbReference type="Pfam" id="PF07992">
    <property type="entry name" value="Pyr_redox_2"/>
    <property type="match status" value="1"/>
</dbReference>
<protein>
    <submittedName>
        <fullName evidence="7">FAD-dependent oxidoreductase</fullName>
    </submittedName>
</protein>
<feature type="domain" description="FAD/NAD(P)-binding" evidence="5">
    <location>
        <begin position="7"/>
        <end position="304"/>
    </location>
</feature>
<dbReference type="EMBL" id="JAAGOA010000017">
    <property type="protein sequence ID" value="NEE02820.1"/>
    <property type="molecule type" value="Genomic_DNA"/>
</dbReference>
<dbReference type="Pfam" id="PF14759">
    <property type="entry name" value="Reductase_C"/>
    <property type="match status" value="1"/>
</dbReference>
<evidence type="ECO:0000256" key="4">
    <source>
        <dbReference type="ARBA" id="ARBA00023002"/>
    </source>
</evidence>
<evidence type="ECO:0000259" key="5">
    <source>
        <dbReference type="Pfam" id="PF07992"/>
    </source>
</evidence>
<dbReference type="InterPro" id="IPR016156">
    <property type="entry name" value="FAD/NAD-linked_Rdtase_dimer_sf"/>
</dbReference>
<dbReference type="PRINTS" id="PR00368">
    <property type="entry name" value="FADPNR"/>
</dbReference>
<evidence type="ECO:0000313" key="8">
    <source>
        <dbReference type="Proteomes" id="UP000475214"/>
    </source>
</evidence>
<dbReference type="GO" id="GO:0016651">
    <property type="term" value="F:oxidoreductase activity, acting on NAD(P)H"/>
    <property type="evidence" value="ECO:0007669"/>
    <property type="project" value="TreeGrafter"/>
</dbReference>
<evidence type="ECO:0000256" key="2">
    <source>
        <dbReference type="ARBA" id="ARBA00022630"/>
    </source>
</evidence>
<evidence type="ECO:0000259" key="6">
    <source>
        <dbReference type="Pfam" id="PF14759"/>
    </source>
</evidence>
<dbReference type="AlphaFoldDB" id="A0A6L9SFI9"/>
<accession>A0A6L9SFI9</accession>
<proteinExistence type="predicted"/>
<keyword evidence="3" id="KW-0274">FAD</keyword>
<dbReference type="Proteomes" id="UP000475214">
    <property type="component" value="Unassembled WGS sequence"/>
</dbReference>
<sequence>MSAERTFVIVGGGLAGAKAAETLREEGFDGAVVLLAAEHEPPYERPPLSKGYLLGHDERSKAFVHPEQWYADHDIELRLGARVETLEPAEHRVRIAGGDTLTYDRLLLATGSEPRRLDVPGSDLDDVRYLRELPDADRLLDVLEPGHRVAVVGGGWIGLEVAAAARTHGAEVTLLELADLPLQGVLGNEVARVFAGLHRDHGVDLRLGAQVREIVGADGRVVAVVTTDGDEIMADTVVVGIGVRPAVDLAVAAGLDLDDGVVVDAALRTSAPDVYAAGDIASIDHPLLGTRLRVEHWANALDGGPAAARSMLGQDVSYDRLPYFFTDQYDLGMEYIGHAPPGSYDEVVLRGDVDARAFHAFWVRDRRVRAGMHVNLWDDGIAPVEELVRSGRSVDAERLADPEIALSDV</sequence>
<dbReference type="InterPro" id="IPR023753">
    <property type="entry name" value="FAD/NAD-binding_dom"/>
</dbReference>
<gene>
    <name evidence="7" type="ORF">G1H10_21890</name>
</gene>
<feature type="domain" description="Reductase C-terminal" evidence="6">
    <location>
        <begin position="323"/>
        <end position="408"/>
    </location>
</feature>
<comment type="cofactor">
    <cofactor evidence="1">
        <name>FAD</name>
        <dbReference type="ChEBI" id="CHEBI:57692"/>
    </cofactor>
</comment>
<dbReference type="SUPFAM" id="SSF51905">
    <property type="entry name" value="FAD/NAD(P)-binding domain"/>
    <property type="match status" value="1"/>
</dbReference>
<dbReference type="Gene3D" id="3.50.50.60">
    <property type="entry name" value="FAD/NAD(P)-binding domain"/>
    <property type="match status" value="2"/>
</dbReference>
<reference evidence="7 8" key="1">
    <citation type="submission" date="2020-02" db="EMBL/GenBank/DDBJ databases">
        <authorList>
            <person name="Li X.-J."/>
            <person name="Han X.-M."/>
        </authorList>
    </citation>
    <scope>NUCLEOTIDE SEQUENCE [LARGE SCALE GENOMIC DNA]</scope>
    <source>
        <strain evidence="7 8">CCTCC AB 2017055</strain>
    </source>
</reference>
<evidence type="ECO:0000313" key="7">
    <source>
        <dbReference type="EMBL" id="NEE02820.1"/>
    </source>
</evidence>
<dbReference type="RefSeq" id="WP_163741745.1">
    <property type="nucleotide sequence ID" value="NZ_JAAGOA010000017.1"/>
</dbReference>
<dbReference type="PANTHER" id="PTHR43557:SF2">
    <property type="entry name" value="RIESKE DOMAIN-CONTAINING PROTEIN-RELATED"/>
    <property type="match status" value="1"/>
</dbReference>
<dbReference type="GO" id="GO:0005737">
    <property type="term" value="C:cytoplasm"/>
    <property type="evidence" value="ECO:0007669"/>
    <property type="project" value="TreeGrafter"/>
</dbReference>
<dbReference type="InterPro" id="IPR036188">
    <property type="entry name" value="FAD/NAD-bd_sf"/>
</dbReference>
<dbReference type="InterPro" id="IPR050446">
    <property type="entry name" value="FAD-oxidoreductase/Apoptosis"/>
</dbReference>
<organism evidence="7 8">
    <name type="scientific">Phytoactinopolyspora halotolerans</name>
    <dbReference type="NCBI Taxonomy" id="1981512"/>
    <lineage>
        <taxon>Bacteria</taxon>
        <taxon>Bacillati</taxon>
        <taxon>Actinomycetota</taxon>
        <taxon>Actinomycetes</taxon>
        <taxon>Jiangellales</taxon>
        <taxon>Jiangellaceae</taxon>
        <taxon>Phytoactinopolyspora</taxon>
    </lineage>
</organism>
<evidence type="ECO:0000256" key="3">
    <source>
        <dbReference type="ARBA" id="ARBA00022827"/>
    </source>
</evidence>
<keyword evidence="2" id="KW-0285">Flavoprotein</keyword>
<dbReference type="PANTHER" id="PTHR43557">
    <property type="entry name" value="APOPTOSIS-INDUCING FACTOR 1"/>
    <property type="match status" value="1"/>
</dbReference>
<dbReference type="Gene3D" id="3.30.390.30">
    <property type="match status" value="1"/>
</dbReference>
<comment type="caution">
    <text evidence="7">The sequence shown here is derived from an EMBL/GenBank/DDBJ whole genome shotgun (WGS) entry which is preliminary data.</text>
</comment>
<keyword evidence="4" id="KW-0560">Oxidoreductase</keyword>
<keyword evidence="8" id="KW-1185">Reference proteome</keyword>
<name>A0A6L9SFI9_9ACTN</name>